<dbReference type="PANTHER" id="PTHR21248">
    <property type="entry name" value="CARDIOLIPIN SYNTHASE"/>
    <property type="match status" value="1"/>
</dbReference>
<dbReference type="GeneID" id="63846262"/>
<organism evidence="3 4">
    <name type="scientific">Cucurbitaria berberidis CBS 394.84</name>
    <dbReference type="NCBI Taxonomy" id="1168544"/>
    <lineage>
        <taxon>Eukaryota</taxon>
        <taxon>Fungi</taxon>
        <taxon>Dikarya</taxon>
        <taxon>Ascomycota</taxon>
        <taxon>Pezizomycotina</taxon>
        <taxon>Dothideomycetes</taxon>
        <taxon>Pleosporomycetidae</taxon>
        <taxon>Pleosporales</taxon>
        <taxon>Pleosporineae</taxon>
        <taxon>Cucurbitariaceae</taxon>
        <taxon>Cucurbitaria</taxon>
    </lineage>
</organism>
<dbReference type="GO" id="GO:0030572">
    <property type="term" value="F:phosphatidyltransferase activity"/>
    <property type="evidence" value="ECO:0007669"/>
    <property type="project" value="UniProtKB-ARBA"/>
</dbReference>
<dbReference type="OrthoDB" id="2958217at2759"/>
<dbReference type="InterPro" id="IPR025202">
    <property type="entry name" value="PLD-like_dom"/>
</dbReference>
<dbReference type="SMART" id="SM00155">
    <property type="entry name" value="PLDc"/>
    <property type="match status" value="2"/>
</dbReference>
<dbReference type="EMBL" id="ML976617">
    <property type="protein sequence ID" value="KAF1843142.1"/>
    <property type="molecule type" value="Genomic_DNA"/>
</dbReference>
<dbReference type="SUPFAM" id="SSF56024">
    <property type="entry name" value="Phospholipase D/nuclease"/>
    <property type="match status" value="2"/>
</dbReference>
<protein>
    <submittedName>
        <fullName evidence="3">Phospholipase D/nuclease</fullName>
    </submittedName>
</protein>
<feature type="region of interest" description="Disordered" evidence="1">
    <location>
        <begin position="402"/>
        <end position="421"/>
    </location>
</feature>
<dbReference type="InterPro" id="IPR001736">
    <property type="entry name" value="PLipase_D/transphosphatidylase"/>
</dbReference>
<comment type="caution">
    <text evidence="3">The sequence shown here is derived from an EMBL/GenBank/DDBJ whole genome shotgun (WGS) entry which is preliminary data.</text>
</comment>
<evidence type="ECO:0000313" key="3">
    <source>
        <dbReference type="EMBL" id="KAF1843142.1"/>
    </source>
</evidence>
<evidence type="ECO:0000256" key="1">
    <source>
        <dbReference type="SAM" id="MobiDB-lite"/>
    </source>
</evidence>
<reference evidence="3" key="1">
    <citation type="submission" date="2020-01" db="EMBL/GenBank/DDBJ databases">
        <authorList>
            <consortium name="DOE Joint Genome Institute"/>
            <person name="Haridas S."/>
            <person name="Albert R."/>
            <person name="Binder M."/>
            <person name="Bloem J."/>
            <person name="Labutti K."/>
            <person name="Salamov A."/>
            <person name="Andreopoulos B."/>
            <person name="Baker S.E."/>
            <person name="Barry K."/>
            <person name="Bills G."/>
            <person name="Bluhm B.H."/>
            <person name="Cannon C."/>
            <person name="Castanera R."/>
            <person name="Culley D.E."/>
            <person name="Daum C."/>
            <person name="Ezra D."/>
            <person name="Gonzalez J.B."/>
            <person name="Henrissat B."/>
            <person name="Kuo A."/>
            <person name="Liang C."/>
            <person name="Lipzen A."/>
            <person name="Lutzoni F."/>
            <person name="Magnuson J."/>
            <person name="Mondo S."/>
            <person name="Nolan M."/>
            <person name="Ohm R."/>
            <person name="Pangilinan J."/>
            <person name="Park H.-J."/>
            <person name="Ramirez L."/>
            <person name="Alfaro M."/>
            <person name="Sun H."/>
            <person name="Tritt A."/>
            <person name="Yoshinaga Y."/>
            <person name="Zwiers L.-H."/>
            <person name="Turgeon B.G."/>
            <person name="Goodwin S.B."/>
            <person name="Spatafora J.W."/>
            <person name="Crous P.W."/>
            <person name="Grigoriev I.V."/>
        </authorList>
    </citation>
    <scope>NUCLEOTIDE SEQUENCE</scope>
    <source>
        <strain evidence="3">CBS 394.84</strain>
    </source>
</reference>
<dbReference type="AlphaFoldDB" id="A0A9P4L699"/>
<dbReference type="PROSITE" id="PS50035">
    <property type="entry name" value="PLD"/>
    <property type="match status" value="2"/>
</dbReference>
<sequence length="483" mass="53635">MPPASASASYTYFNDPFISALDAASPVNARDDPNYYSRYPRSLITTSNLHTFMNGTGSAVYDSLAPLLESTNHELILVTCFWARSASLERLNQILRTLSEKAITRGTEKIRVRLCFSSSSLFQKLFHKQSVTGQPYPPSVWTKSLGLPDPRELGGLDIRIKSIFLLPFSVMHPKFMIIDRKTAILPSCNISWEEWFEGAVTLSGPVVDQFIKFYHTFWEQRDAPVLQSASSDQNARGHSSHEDGIDIDSSQKSLLKSSVQLSASGIRTVFLPSPHRRNPRLRPFASPDAVLAPPTPLNTFLLTLFAKAERSIRIQTPNITAPPILSALFKALGRGIDVQILTSERLMVLEQLVTAGTTTSRCIKKLIRRYQLLSSSSRRPLSDEEAAISPPRPGRLRVSYFEPLNGPKKRGQEGGEPQQSHLKMTIVDDEVLVLGSGNLDRASWFTSQELGVAFFDKDLVNLVGSAVNEGMQGRSKTVFDSHE</sequence>
<dbReference type="CDD" id="cd00138">
    <property type="entry name" value="PLDc_SF"/>
    <property type="match status" value="1"/>
</dbReference>
<evidence type="ECO:0000259" key="2">
    <source>
        <dbReference type="PROSITE" id="PS50035"/>
    </source>
</evidence>
<feature type="domain" description="PLD phosphodiesterase" evidence="2">
    <location>
        <begin position="167"/>
        <end position="194"/>
    </location>
</feature>
<dbReference type="Proteomes" id="UP000800039">
    <property type="component" value="Unassembled WGS sequence"/>
</dbReference>
<accession>A0A9P4L699</accession>
<dbReference type="Gene3D" id="3.30.870.10">
    <property type="entry name" value="Endonuclease Chain A"/>
    <property type="match status" value="2"/>
</dbReference>
<dbReference type="RefSeq" id="XP_040785705.1">
    <property type="nucleotide sequence ID" value="XM_040929010.1"/>
</dbReference>
<keyword evidence="4" id="KW-1185">Reference proteome</keyword>
<name>A0A9P4L699_9PLEO</name>
<evidence type="ECO:0000313" key="4">
    <source>
        <dbReference type="Proteomes" id="UP000800039"/>
    </source>
</evidence>
<dbReference type="GO" id="GO:0032049">
    <property type="term" value="P:cardiolipin biosynthetic process"/>
    <property type="evidence" value="ECO:0007669"/>
    <property type="project" value="UniProtKB-ARBA"/>
</dbReference>
<feature type="domain" description="PLD phosphodiesterase" evidence="2">
    <location>
        <begin position="421"/>
        <end position="443"/>
    </location>
</feature>
<dbReference type="PANTHER" id="PTHR21248:SF11">
    <property type="entry name" value="PLD PHOSPHODIESTERASE DOMAIN-CONTAINING PROTEIN"/>
    <property type="match status" value="1"/>
</dbReference>
<dbReference type="Pfam" id="PF13091">
    <property type="entry name" value="PLDc_2"/>
    <property type="match status" value="1"/>
</dbReference>
<proteinExistence type="predicted"/>
<gene>
    <name evidence="3" type="ORF">K460DRAFT_287983</name>
</gene>